<dbReference type="GO" id="GO:0030001">
    <property type="term" value="P:metal ion transport"/>
    <property type="evidence" value="ECO:0007669"/>
    <property type="project" value="InterPro"/>
</dbReference>
<comment type="subcellular location">
    <subcellularLocation>
        <location evidence="1">Cell envelope</location>
    </subcellularLocation>
</comment>
<dbReference type="SUPFAM" id="SSF53807">
    <property type="entry name" value="Helical backbone' metal receptor"/>
    <property type="match status" value="1"/>
</dbReference>
<keyword evidence="6" id="KW-1185">Reference proteome</keyword>
<accession>A0A4R8VF25</accession>
<evidence type="ECO:0000313" key="6">
    <source>
        <dbReference type="Proteomes" id="UP000298488"/>
    </source>
</evidence>
<dbReference type="InterPro" id="IPR006127">
    <property type="entry name" value="ZnuA-like"/>
</dbReference>
<keyword evidence="3" id="KW-0479">Metal-binding</keyword>
<dbReference type="PANTHER" id="PTHR42953">
    <property type="entry name" value="HIGH-AFFINITY ZINC UPTAKE SYSTEM PROTEIN ZNUA-RELATED"/>
    <property type="match status" value="1"/>
</dbReference>
<keyword evidence="2" id="KW-0813">Transport</keyword>
<evidence type="ECO:0000256" key="1">
    <source>
        <dbReference type="ARBA" id="ARBA00004196"/>
    </source>
</evidence>
<evidence type="ECO:0000313" key="5">
    <source>
        <dbReference type="EMBL" id="TFB80812.1"/>
    </source>
</evidence>
<dbReference type="PANTHER" id="PTHR42953:SF1">
    <property type="entry name" value="METAL-BINDING PROTEIN HI_0362-RELATED"/>
    <property type="match status" value="1"/>
</dbReference>
<comment type="caution">
    <text evidence="5">The sequence shown here is derived from an EMBL/GenBank/DDBJ whole genome shotgun (WGS) entry which is preliminary data.</text>
</comment>
<proteinExistence type="predicted"/>
<keyword evidence="4" id="KW-0732">Signal</keyword>
<dbReference type="AlphaFoldDB" id="A0A4R8VF25"/>
<reference evidence="5 6" key="1">
    <citation type="submission" date="2019-03" db="EMBL/GenBank/DDBJ databases">
        <title>Genomics of glacier-inhabiting Cryobacterium strains.</title>
        <authorList>
            <person name="Liu Q."/>
            <person name="Xin Y.-H."/>
        </authorList>
    </citation>
    <scope>NUCLEOTIDE SEQUENCE [LARGE SCALE GENOMIC DNA]</scope>
    <source>
        <strain evidence="5 6">CGMCC 1.10440</strain>
    </source>
</reference>
<sequence length="266" mass="27963">MSIVASTNVYGSIAAEVAGDHADVTSIIESPEQDPHSFEASARVQLELSRADVVVDNGGGYDDFMGRLLTGTGNDGAVVISAVDVSGLAPDQVAANEHVWYDLDVVRRVASSLADALERLDPPHASDYRSNLERFDASITRLQGEVSTIADDHAGESVMVTEPVPLYLLESAGFVNATPDELSTAVENGNGVPPAVLERALALLEDHSVSLFVYNEQTAGPETTQLRAAAKLAGVPTVGVTETITDGQGYVEWMGSVIRAIGQALS</sequence>
<evidence type="ECO:0000256" key="4">
    <source>
        <dbReference type="ARBA" id="ARBA00022729"/>
    </source>
</evidence>
<dbReference type="Gene3D" id="3.40.50.1980">
    <property type="entry name" value="Nitrogenase molybdenum iron protein domain"/>
    <property type="match status" value="1"/>
</dbReference>
<dbReference type="Proteomes" id="UP000298488">
    <property type="component" value="Unassembled WGS sequence"/>
</dbReference>
<dbReference type="InterPro" id="IPR050492">
    <property type="entry name" value="Bact_metal-bind_prot9"/>
</dbReference>
<dbReference type="GO" id="GO:0030313">
    <property type="term" value="C:cell envelope"/>
    <property type="evidence" value="ECO:0007669"/>
    <property type="project" value="UniProtKB-SubCell"/>
</dbReference>
<dbReference type="Pfam" id="PF01297">
    <property type="entry name" value="ZnuA"/>
    <property type="match status" value="1"/>
</dbReference>
<dbReference type="OrthoDB" id="5296019at2"/>
<protein>
    <submittedName>
        <fullName evidence="5">ABC transporter substrate-binding protein</fullName>
    </submittedName>
</protein>
<evidence type="ECO:0000256" key="2">
    <source>
        <dbReference type="ARBA" id="ARBA00022448"/>
    </source>
</evidence>
<organism evidence="5 6">
    <name type="scientific">Terrimesophilobacter mesophilus</name>
    <dbReference type="NCBI Taxonomy" id="433647"/>
    <lineage>
        <taxon>Bacteria</taxon>
        <taxon>Bacillati</taxon>
        <taxon>Actinomycetota</taxon>
        <taxon>Actinomycetes</taxon>
        <taxon>Micrococcales</taxon>
        <taxon>Microbacteriaceae</taxon>
        <taxon>Terrimesophilobacter</taxon>
    </lineage>
</organism>
<name>A0A4R8VF25_9MICO</name>
<dbReference type="EMBL" id="SOFI01000003">
    <property type="protein sequence ID" value="TFB80812.1"/>
    <property type="molecule type" value="Genomic_DNA"/>
</dbReference>
<gene>
    <name evidence="5" type="ORF">E3N84_07155</name>
</gene>
<evidence type="ECO:0000256" key="3">
    <source>
        <dbReference type="ARBA" id="ARBA00022723"/>
    </source>
</evidence>
<dbReference type="GO" id="GO:0046872">
    <property type="term" value="F:metal ion binding"/>
    <property type="evidence" value="ECO:0007669"/>
    <property type="project" value="UniProtKB-KW"/>
</dbReference>